<feature type="chain" id="PRO_5031589140" description="Dipeptidyl-peptidase" evidence="7">
    <location>
        <begin position="20"/>
        <end position="703"/>
    </location>
</feature>
<evidence type="ECO:0000313" key="8">
    <source>
        <dbReference type="EMBL" id="MBB3701799.1"/>
    </source>
</evidence>
<dbReference type="EMBL" id="JACICA010000001">
    <property type="protein sequence ID" value="MBB3701799.1"/>
    <property type="molecule type" value="Genomic_DNA"/>
</dbReference>
<gene>
    <name evidence="8" type="ORF">FHS60_000241</name>
</gene>
<evidence type="ECO:0000313" key="9">
    <source>
        <dbReference type="Proteomes" id="UP000541425"/>
    </source>
</evidence>
<dbReference type="PANTHER" id="PTHR38469">
    <property type="entry name" value="PERIPLASMIC PEPTIDASE SUBFAMILY S1B"/>
    <property type="match status" value="1"/>
</dbReference>
<dbReference type="Pfam" id="PF10459">
    <property type="entry name" value="Peptidase_S46"/>
    <property type="match status" value="1"/>
</dbReference>
<dbReference type="InterPro" id="IPR019500">
    <property type="entry name" value="Pep_S46"/>
</dbReference>
<dbReference type="EC" id="3.4.14.-" evidence="7"/>
<protein>
    <recommendedName>
        <fullName evidence="7">Dipeptidyl-peptidase</fullName>
        <ecNumber evidence="7">3.4.14.-</ecNumber>
    </recommendedName>
</protein>
<dbReference type="Proteomes" id="UP000541425">
    <property type="component" value="Unassembled WGS sequence"/>
</dbReference>
<evidence type="ECO:0000256" key="2">
    <source>
        <dbReference type="ARBA" id="ARBA00022438"/>
    </source>
</evidence>
<dbReference type="GO" id="GO:0008239">
    <property type="term" value="F:dipeptidyl-peptidase activity"/>
    <property type="evidence" value="ECO:0007669"/>
    <property type="project" value="UniProtKB-UniRule"/>
</dbReference>
<dbReference type="GO" id="GO:0043171">
    <property type="term" value="P:peptide catabolic process"/>
    <property type="evidence" value="ECO:0007669"/>
    <property type="project" value="UniProtKB-UniRule"/>
</dbReference>
<keyword evidence="3 7" id="KW-0645">Protease</keyword>
<evidence type="ECO:0000256" key="7">
    <source>
        <dbReference type="RuleBase" id="RU366067"/>
    </source>
</evidence>
<comment type="similarity">
    <text evidence="1 7">Belongs to the peptidase S46 family.</text>
</comment>
<keyword evidence="6 7" id="KW-0720">Serine protease</keyword>
<dbReference type="GO" id="GO:0006508">
    <property type="term" value="P:proteolysis"/>
    <property type="evidence" value="ECO:0007669"/>
    <property type="project" value="UniProtKB-KW"/>
</dbReference>
<evidence type="ECO:0000256" key="6">
    <source>
        <dbReference type="ARBA" id="ARBA00022825"/>
    </source>
</evidence>
<dbReference type="SUPFAM" id="SSF50494">
    <property type="entry name" value="Trypsin-like serine proteases"/>
    <property type="match status" value="1"/>
</dbReference>
<organism evidence="8 9">
    <name type="scientific">Alloprevotella rava</name>
    <dbReference type="NCBI Taxonomy" id="671218"/>
    <lineage>
        <taxon>Bacteria</taxon>
        <taxon>Pseudomonadati</taxon>
        <taxon>Bacteroidota</taxon>
        <taxon>Bacteroidia</taxon>
        <taxon>Bacteroidales</taxon>
        <taxon>Prevotellaceae</taxon>
        <taxon>Alloprevotella</taxon>
    </lineage>
</organism>
<dbReference type="Gene3D" id="2.40.10.10">
    <property type="entry name" value="Trypsin-like serine proteases"/>
    <property type="match status" value="1"/>
</dbReference>
<dbReference type="InterPro" id="IPR009003">
    <property type="entry name" value="Peptidase_S1_PA"/>
</dbReference>
<dbReference type="InterPro" id="IPR043504">
    <property type="entry name" value="Peptidase_S1_PA_chymotrypsin"/>
</dbReference>
<dbReference type="PANTHER" id="PTHR38469:SF1">
    <property type="entry name" value="PERIPLASMIC PEPTIDASE SUBFAMILY S1B"/>
    <property type="match status" value="1"/>
</dbReference>
<reference evidence="8 9" key="1">
    <citation type="submission" date="2020-08" db="EMBL/GenBank/DDBJ databases">
        <title>Genomic Encyclopedia of Type Strains, Phase IV (KMG-IV): sequencing the most valuable type-strain genomes for metagenomic binning, comparative biology and taxonomic classification.</title>
        <authorList>
            <person name="Goeker M."/>
        </authorList>
    </citation>
    <scope>NUCLEOTIDE SEQUENCE [LARGE SCALE GENOMIC DNA]</scope>
    <source>
        <strain evidence="8 9">DSM 22548</strain>
    </source>
</reference>
<evidence type="ECO:0000256" key="3">
    <source>
        <dbReference type="ARBA" id="ARBA00022670"/>
    </source>
</evidence>
<keyword evidence="5 7" id="KW-0378">Hydrolase</keyword>
<evidence type="ECO:0000256" key="1">
    <source>
        <dbReference type="ARBA" id="ARBA00010491"/>
    </source>
</evidence>
<dbReference type="RefSeq" id="WP_183693870.1">
    <property type="nucleotide sequence ID" value="NZ_JACICA010000001.1"/>
</dbReference>
<keyword evidence="2 7" id="KW-0031">Aminopeptidase</keyword>
<evidence type="ECO:0000256" key="4">
    <source>
        <dbReference type="ARBA" id="ARBA00022729"/>
    </source>
</evidence>
<proteinExistence type="inferred from homology"/>
<dbReference type="AlphaFoldDB" id="A0A7W5YD29"/>
<comment type="function">
    <text evidence="7">Catalyzes the removal of dipeptides from the N-terminus of oligopeptides.</text>
</comment>
<name>A0A7W5YD29_9BACT</name>
<keyword evidence="4 7" id="KW-0732">Signal</keyword>
<dbReference type="GO" id="GO:0070009">
    <property type="term" value="F:serine-type aminopeptidase activity"/>
    <property type="evidence" value="ECO:0007669"/>
    <property type="project" value="UniProtKB-UniRule"/>
</dbReference>
<feature type="signal peptide" evidence="7">
    <location>
        <begin position="1"/>
        <end position="19"/>
    </location>
</feature>
<evidence type="ECO:0000256" key="5">
    <source>
        <dbReference type="ARBA" id="ARBA00022801"/>
    </source>
</evidence>
<sequence>MKKVLLLAVAVLCSLVARADEGMWLLKLMEQQHLADSLRKAGLQLPPSQLYSETGSSLKDVVGIFGNGCTGEVVSPDGLIFTNNHCGFSYIHAMSTVEKNYLKDGFFAKSRAEELPTPNLTFTFVLAIEDVTAQVEAEARRLGIDKYTRQSYSFTSKMNNELRKKSKYAKLKGIESTLLPFFGGNQFYIIYMQEYTDVRLVADPPLNVAQFGGNSDNWVWPRQNVDWCAFRIYADKNGQPAPYSPKNIPLKRKNYLRISSKGVQEGDYTMVMGFPGSTSRFLTSEQVALRVNNTNQPIVMAGWPVLDLYKKYMEKNDSIRLVLESTNMRLGNVVKNYDGMIKAVRNLKLIDEKRREEKRFQDFARQSGKPEYQTVVADINNLCKTYQDSIFDDNLLYATLGNIKYPASYRIMQKLLAALKANNRQDVQNSSKALLESYDKQLEDFTKDYVIERTLLLLPIWEKNCRLPISRSLQVGNPYELISQSIFASRKKLETFAANPLIETLTSDPIYRMIKDIDELSEKLEGTKHFKTAVQPLEKTYVRGLEEMYNNSKAPDANFTLRMTYGHVKAMKPRDGVLYDWRTTLKGMFEKEDSTNIDYIVHPRMRQLYEARDFGRYAREDGQLPTCFISNNDITGGNSGSPIMNAKGELVGLAFDGNIEALSSDLKFDPELQRCINVDIRYVLWILDKFGESKYLFNEMEIH</sequence>
<comment type="caution">
    <text evidence="8">The sequence shown here is derived from an EMBL/GenBank/DDBJ whole genome shotgun (WGS) entry which is preliminary data.</text>
</comment>
<accession>A0A7W5YD29</accession>